<dbReference type="KEGG" id="clec:106661658"/>
<evidence type="ECO:0000256" key="1">
    <source>
        <dbReference type="SAM" id="Phobius"/>
    </source>
</evidence>
<proteinExistence type="predicted"/>
<keyword evidence="3" id="KW-1185">Reference proteome</keyword>
<organism evidence="2 3">
    <name type="scientific">Cimex lectularius</name>
    <name type="common">Bed bug</name>
    <name type="synonym">Acanthia lectularia</name>
    <dbReference type="NCBI Taxonomy" id="79782"/>
    <lineage>
        <taxon>Eukaryota</taxon>
        <taxon>Metazoa</taxon>
        <taxon>Ecdysozoa</taxon>
        <taxon>Arthropoda</taxon>
        <taxon>Hexapoda</taxon>
        <taxon>Insecta</taxon>
        <taxon>Pterygota</taxon>
        <taxon>Neoptera</taxon>
        <taxon>Paraneoptera</taxon>
        <taxon>Hemiptera</taxon>
        <taxon>Heteroptera</taxon>
        <taxon>Panheteroptera</taxon>
        <taxon>Cimicomorpha</taxon>
        <taxon>Cimicidae</taxon>
        <taxon>Cimex</taxon>
    </lineage>
</organism>
<feature type="transmembrane region" description="Helical" evidence="1">
    <location>
        <begin position="213"/>
        <end position="232"/>
    </location>
</feature>
<dbReference type="AlphaFoldDB" id="A0A8I6TBG4"/>
<keyword evidence="1" id="KW-0812">Transmembrane</keyword>
<name>A0A8I6TBG4_CIMLE</name>
<keyword evidence="1" id="KW-0472">Membrane</keyword>
<dbReference type="InterPro" id="IPR007720">
    <property type="entry name" value="PigQ/GPI1"/>
</dbReference>
<sequence>MDTVLIFVPDIRKDFSGYLYGVYCESDSKSCRAFYILGMYSCLEQSPEPDLESYSLIGSSCGVNGRFFLDLRRENWVLLNHLNADTLVHKVYINHEDCPLNQCHVIRYSPDLLYDSELLLARSPDKEFDGDYFKTLVHFLNVKKSKVTKHKPSVITLLAASILQFIVYWLTKGYHITQLSSVGLHLLERSKNLKWLIESYYIPDTLKLQRGNFIMSILFDMPLGFFITMALSKWGTEHEIFHSIATVSEELVDSISVTLKWIMGSPGGLKLNYPLNFILGTFFLYHMYLWWIFLGLIRPLLELAFLLFLKMGFLGCSFQIALLADIFSLVSFHLYSIYVYAAKLFSFQFKQLCSLSAIFFGRKRNPEPGKVDSFPYNNEQLFVATVCFTVLLFLLPTTLVYYIIFTLLRLGIVMIGGLLTRARYLLEISPIYCTFIWFFKPRKVSMTIRLLPVKGLSNSGSVTLIAEAVPGSWFECALRCTPTVISKPKPVQWTKIGKSLLNGNIIYQI</sequence>
<dbReference type="GO" id="GO:0016020">
    <property type="term" value="C:membrane"/>
    <property type="evidence" value="ECO:0007669"/>
    <property type="project" value="InterPro"/>
</dbReference>
<feature type="transmembrane region" description="Helical" evidence="1">
    <location>
        <begin position="304"/>
        <end position="331"/>
    </location>
</feature>
<dbReference type="PANTHER" id="PTHR21329:SF3">
    <property type="entry name" value="PHOSPHATIDYLINOSITOL N-ACETYLGLUCOSAMINYLTRANSFERASE SUBUNIT Q"/>
    <property type="match status" value="1"/>
</dbReference>
<evidence type="ECO:0008006" key="4">
    <source>
        <dbReference type="Google" id="ProtNLM"/>
    </source>
</evidence>
<dbReference type="CTD" id="117366"/>
<dbReference type="Pfam" id="PF05024">
    <property type="entry name" value="Gpi1"/>
    <property type="match status" value="1"/>
</dbReference>
<dbReference type="PANTHER" id="PTHR21329">
    <property type="entry name" value="PHOSPHATIDYLINOSITOL N-ACETYLGLUCOSAMINYLTRANSFERASE SUBUNIT Q-RELATED"/>
    <property type="match status" value="1"/>
</dbReference>
<feature type="transmembrane region" description="Helical" evidence="1">
    <location>
        <begin position="410"/>
        <end position="439"/>
    </location>
</feature>
<feature type="transmembrane region" description="Helical" evidence="1">
    <location>
        <begin position="381"/>
        <end position="404"/>
    </location>
</feature>
<dbReference type="EnsemblMetazoa" id="XM_014385201.2">
    <property type="protein sequence ID" value="XP_014240687.1"/>
    <property type="gene ID" value="LOC106661658"/>
</dbReference>
<dbReference type="OMA" id="FHAYCIY"/>
<dbReference type="GO" id="GO:0005783">
    <property type="term" value="C:endoplasmic reticulum"/>
    <property type="evidence" value="ECO:0007669"/>
    <property type="project" value="TreeGrafter"/>
</dbReference>
<evidence type="ECO:0000313" key="3">
    <source>
        <dbReference type="Proteomes" id="UP000494040"/>
    </source>
</evidence>
<reference evidence="2" key="1">
    <citation type="submission" date="2022-01" db="UniProtKB">
        <authorList>
            <consortium name="EnsemblMetazoa"/>
        </authorList>
    </citation>
    <scope>IDENTIFICATION</scope>
</reference>
<feature type="transmembrane region" description="Helical" evidence="1">
    <location>
        <begin position="153"/>
        <end position="171"/>
    </location>
</feature>
<evidence type="ECO:0000313" key="2">
    <source>
        <dbReference type="EnsemblMetazoa" id="XP_014240687.1"/>
    </source>
</evidence>
<dbReference type="OrthoDB" id="70250at2759"/>
<feature type="transmembrane region" description="Helical" evidence="1">
    <location>
        <begin position="275"/>
        <end position="297"/>
    </location>
</feature>
<dbReference type="GO" id="GO:0006506">
    <property type="term" value="P:GPI anchor biosynthetic process"/>
    <property type="evidence" value="ECO:0007669"/>
    <property type="project" value="InterPro"/>
</dbReference>
<dbReference type="RefSeq" id="XP_014240687.1">
    <property type="nucleotide sequence ID" value="XM_014385201.2"/>
</dbReference>
<protein>
    <recommendedName>
        <fullName evidence="4">Phosphatidylinositol N-acetylglucosaminyltransferase subunit Q</fullName>
    </recommendedName>
</protein>
<dbReference type="Proteomes" id="UP000494040">
    <property type="component" value="Unassembled WGS sequence"/>
</dbReference>
<accession>A0A8I6TBG4</accession>
<dbReference type="GeneID" id="106661658"/>
<keyword evidence="1" id="KW-1133">Transmembrane helix</keyword>